<evidence type="ECO:0000313" key="9">
    <source>
        <dbReference type="EMBL" id="VDN33083.1"/>
    </source>
</evidence>
<dbReference type="AlphaFoldDB" id="A0A3P7N8A0"/>
<comment type="subcellular location">
    <subcellularLocation>
        <location evidence="1">Secreted</location>
        <location evidence="1">Extracellular space</location>
        <location evidence="1">Extracellular matrix</location>
        <location evidence="1">Basement membrane</location>
    </subcellularLocation>
</comment>
<sequence length="172" mass="19734">MVHQENRVPAAPLVPKVTLVPRVSLVDLVVRVMHSQTMRIPECPSYTQKVWEGYSFLSMTGSERSHVNDLASPGSCLQMFNPIPFMFCEKQENCYYAQRNDRSYWLSTDDEPMMWNPVLANETERHISRCVVCEAPSKIYAFHSQTLEIPKCPDGWSDMWAGSSFLMVSIVH</sequence>
<evidence type="ECO:0000256" key="3">
    <source>
        <dbReference type="ARBA" id="ARBA00022530"/>
    </source>
</evidence>
<keyword evidence="5" id="KW-0084">Basement membrane</keyword>
<evidence type="ECO:0000313" key="10">
    <source>
        <dbReference type="Proteomes" id="UP000281553"/>
    </source>
</evidence>
<evidence type="ECO:0000256" key="2">
    <source>
        <dbReference type="ARBA" id="ARBA00022525"/>
    </source>
</evidence>
<dbReference type="InterPro" id="IPR001442">
    <property type="entry name" value="Collagen_IV_NC"/>
</dbReference>
<dbReference type="EMBL" id="UYRU01083206">
    <property type="protein sequence ID" value="VDN33083.1"/>
    <property type="molecule type" value="Genomic_DNA"/>
</dbReference>
<evidence type="ECO:0000256" key="5">
    <source>
        <dbReference type="ARBA" id="ARBA00022869"/>
    </source>
</evidence>
<dbReference type="Gene3D" id="2.170.240.10">
    <property type="entry name" value="Collagen IV, non-collagenous"/>
    <property type="match status" value="1"/>
</dbReference>
<dbReference type="InterPro" id="IPR016187">
    <property type="entry name" value="CTDL_fold"/>
</dbReference>
<evidence type="ECO:0000256" key="6">
    <source>
        <dbReference type="ARBA" id="ARBA00023119"/>
    </source>
</evidence>
<dbReference type="SUPFAM" id="SSF56436">
    <property type="entry name" value="C-type lectin-like"/>
    <property type="match status" value="2"/>
</dbReference>
<dbReference type="OrthoDB" id="10071882at2759"/>
<gene>
    <name evidence="9" type="ORF">DILT_LOCUS16151</name>
</gene>
<keyword evidence="6" id="KW-0176">Collagen</keyword>
<accession>A0A3P7N8A0</accession>
<protein>
    <recommendedName>
        <fullName evidence="8">Collagen IV NC1 domain-containing protein</fullName>
    </recommendedName>
</protein>
<keyword evidence="2" id="KW-0964">Secreted</keyword>
<evidence type="ECO:0000259" key="8">
    <source>
        <dbReference type="PROSITE" id="PS51403"/>
    </source>
</evidence>
<evidence type="ECO:0000256" key="4">
    <source>
        <dbReference type="ARBA" id="ARBA00022737"/>
    </source>
</evidence>
<dbReference type="GO" id="GO:0005201">
    <property type="term" value="F:extracellular matrix structural constituent"/>
    <property type="evidence" value="ECO:0007669"/>
    <property type="project" value="InterPro"/>
</dbReference>
<name>A0A3P7N8A0_DIBLA</name>
<dbReference type="Pfam" id="PF01413">
    <property type="entry name" value="C4"/>
    <property type="match status" value="2"/>
</dbReference>
<dbReference type="PROSITE" id="PS51403">
    <property type="entry name" value="NC1_IV"/>
    <property type="match status" value="1"/>
</dbReference>
<keyword evidence="10" id="KW-1185">Reference proteome</keyword>
<dbReference type="Proteomes" id="UP000281553">
    <property type="component" value="Unassembled WGS sequence"/>
</dbReference>
<dbReference type="InterPro" id="IPR036954">
    <property type="entry name" value="Collagen_IV_NC_sf"/>
</dbReference>
<reference evidence="9 10" key="1">
    <citation type="submission" date="2018-11" db="EMBL/GenBank/DDBJ databases">
        <authorList>
            <consortium name="Pathogen Informatics"/>
        </authorList>
    </citation>
    <scope>NUCLEOTIDE SEQUENCE [LARGE SCALE GENOMIC DNA]</scope>
</reference>
<dbReference type="GO" id="GO:0005604">
    <property type="term" value="C:basement membrane"/>
    <property type="evidence" value="ECO:0007669"/>
    <property type="project" value="UniProtKB-SubCell"/>
</dbReference>
<keyword evidence="7" id="KW-1015">Disulfide bond</keyword>
<feature type="domain" description="Collagen IV NC1" evidence="8">
    <location>
        <begin position="28"/>
        <end position="172"/>
    </location>
</feature>
<evidence type="ECO:0000256" key="1">
    <source>
        <dbReference type="ARBA" id="ARBA00004302"/>
    </source>
</evidence>
<proteinExistence type="predicted"/>
<evidence type="ECO:0000256" key="7">
    <source>
        <dbReference type="ARBA" id="ARBA00023157"/>
    </source>
</evidence>
<dbReference type="GO" id="GO:0005581">
    <property type="term" value="C:collagen trimer"/>
    <property type="evidence" value="ECO:0007669"/>
    <property type="project" value="UniProtKB-KW"/>
</dbReference>
<organism evidence="9 10">
    <name type="scientific">Dibothriocephalus latus</name>
    <name type="common">Fish tapeworm</name>
    <name type="synonym">Diphyllobothrium latum</name>
    <dbReference type="NCBI Taxonomy" id="60516"/>
    <lineage>
        <taxon>Eukaryota</taxon>
        <taxon>Metazoa</taxon>
        <taxon>Spiralia</taxon>
        <taxon>Lophotrochozoa</taxon>
        <taxon>Platyhelminthes</taxon>
        <taxon>Cestoda</taxon>
        <taxon>Eucestoda</taxon>
        <taxon>Diphyllobothriidea</taxon>
        <taxon>Diphyllobothriidae</taxon>
        <taxon>Dibothriocephalus</taxon>
    </lineage>
</organism>
<keyword evidence="3" id="KW-0272">Extracellular matrix</keyword>
<keyword evidence="4" id="KW-0677">Repeat</keyword>
<dbReference type="SMART" id="SM00111">
    <property type="entry name" value="C4"/>
    <property type="match status" value="1"/>
</dbReference>